<accession>A0AAE7D0Z4</accession>
<dbReference type="AlphaFoldDB" id="A0AAE7D0Z4"/>
<reference evidence="1 2" key="1">
    <citation type="submission" date="2018-11" db="EMBL/GenBank/DDBJ databases">
        <title>Complete genome sequence of Dickeya zeae strain CE1 infecting Canna edulis Ker-Gawl. in China.</title>
        <authorList>
            <person name="Zhang J."/>
            <person name="Lin B."/>
            <person name="Shen H."/>
            <person name="Jiang S."/>
            <person name="Pu X."/>
            <person name="Sun D."/>
        </authorList>
    </citation>
    <scope>NUCLEOTIDE SEQUENCE [LARGE SCALE GENOMIC DNA]</scope>
    <source>
        <strain evidence="1 2">CE1</strain>
    </source>
</reference>
<name>A0AAE7D0Z4_9GAMM</name>
<evidence type="ECO:0000313" key="2">
    <source>
        <dbReference type="Proteomes" id="UP000500801"/>
    </source>
</evidence>
<organism evidence="1 2">
    <name type="scientific">Dickeya zeae</name>
    <dbReference type="NCBI Taxonomy" id="204042"/>
    <lineage>
        <taxon>Bacteria</taxon>
        <taxon>Pseudomonadati</taxon>
        <taxon>Pseudomonadota</taxon>
        <taxon>Gammaproteobacteria</taxon>
        <taxon>Enterobacterales</taxon>
        <taxon>Pectobacteriaceae</taxon>
        <taxon>Dickeya</taxon>
    </lineage>
</organism>
<dbReference type="Proteomes" id="UP000500801">
    <property type="component" value="Chromosome"/>
</dbReference>
<proteinExistence type="predicted"/>
<dbReference type="EMBL" id="CP033622">
    <property type="protein sequence ID" value="QIZ52925.1"/>
    <property type="molecule type" value="Genomic_DNA"/>
</dbReference>
<dbReference type="RefSeq" id="WP_168363831.1">
    <property type="nucleotide sequence ID" value="NZ_CP033622.1"/>
</dbReference>
<protein>
    <submittedName>
        <fullName evidence="1">Uncharacterized protein</fullName>
    </submittedName>
</protein>
<evidence type="ECO:0000313" key="1">
    <source>
        <dbReference type="EMBL" id="QIZ52925.1"/>
    </source>
</evidence>
<sequence length="290" mass="33496">MDKTSIAIRFDYSEHRKNPEDVLVILSEYVRFYRSIGFITLDAINEKDCALFDLVSLQDGSAIAWIRCRFSKWNDFIFNSAEELANYLDSNSEISTIEDLDAVSNVLSESIVKNADQKIQIEPCIDLEQLGKVLSEYSDLNQKLYSDESASIGKGHPGEINSDNFKTLNKNFIFNDNVIDMFNSEVKHYKRKSKFYVHVPVNKGNTVWRLEELVTENKFTAKVVNSNWLDDYQSGRIDPIGPKDLMEAIVEYDEIISKDSRRKNFLKIKNAKVIEIIEIVRSRGKQDDFF</sequence>
<gene>
    <name evidence="1" type="ORF">DWG24_20365</name>
</gene>